<dbReference type="PROSITE" id="PS50994">
    <property type="entry name" value="INTEGRASE"/>
    <property type="match status" value="1"/>
</dbReference>
<accession>A0AAC8VJS6</accession>
<dbReference type="InterPro" id="IPR050900">
    <property type="entry name" value="Transposase_IS3/IS150/IS904"/>
</dbReference>
<dbReference type="InterPro" id="IPR036397">
    <property type="entry name" value="RNaseH_sf"/>
</dbReference>
<dbReference type="Gene3D" id="3.30.420.10">
    <property type="entry name" value="Ribonuclease H-like superfamily/Ribonuclease H"/>
    <property type="match status" value="1"/>
</dbReference>
<dbReference type="AlphaFoldDB" id="A0AAC8VJS6"/>
<organism evidence="2 3">
    <name type="scientific">Piscirickettsia salmonis</name>
    <dbReference type="NCBI Taxonomy" id="1238"/>
    <lineage>
        <taxon>Bacteria</taxon>
        <taxon>Pseudomonadati</taxon>
        <taxon>Pseudomonadota</taxon>
        <taxon>Gammaproteobacteria</taxon>
        <taxon>Thiotrichales</taxon>
        <taxon>Piscirickettsiaceae</taxon>
        <taxon>Piscirickettsia</taxon>
    </lineage>
</organism>
<gene>
    <name evidence="2" type="ORF">KU39_2505</name>
</gene>
<dbReference type="InterPro" id="IPR012337">
    <property type="entry name" value="RNaseH-like_sf"/>
</dbReference>
<proteinExistence type="predicted"/>
<reference evidence="2 3" key="1">
    <citation type="journal article" date="2014" name="Genome Announc.">
        <title>Comparative Genome Analysis of Two Isolates of the Fish Pathogen Piscirickettsia salmonis from Different Hosts Reveals Major Differences in Virulence-Associated Secretion Systems.</title>
        <authorList>
            <person name="Bohle H."/>
            <person name="Henriquez P."/>
            <person name="Grothusen H."/>
            <person name="Navas E."/>
            <person name="Sandoval A."/>
            <person name="Bustamante F."/>
            <person name="Bustos P."/>
            <person name="Mancilla M."/>
        </authorList>
    </citation>
    <scope>NUCLEOTIDE SEQUENCE [LARGE SCALE GENOMIC DNA]</scope>
    <source>
        <strain evidence="3">B1-32597</strain>
    </source>
</reference>
<name>A0AAC8VJS6_PISSA</name>
<sequence>MLSTPWLAAPEIFNTDQGSQYTSHDHTQLLIDRGIKISMDGKGRATDNIAIERFWRSAKYENIYLSEYTNIKELKAGVTEYIEFYNNKRFHQTLDYKKPMDVYCNLQPQLLLEAA</sequence>
<dbReference type="GO" id="GO:0015074">
    <property type="term" value="P:DNA integration"/>
    <property type="evidence" value="ECO:0007669"/>
    <property type="project" value="InterPro"/>
</dbReference>
<dbReference type="Pfam" id="PF13683">
    <property type="entry name" value="rve_3"/>
    <property type="match status" value="1"/>
</dbReference>
<dbReference type="PANTHER" id="PTHR46889">
    <property type="entry name" value="TRANSPOSASE INSF FOR INSERTION SEQUENCE IS3B-RELATED"/>
    <property type="match status" value="1"/>
</dbReference>
<evidence type="ECO:0000259" key="1">
    <source>
        <dbReference type="PROSITE" id="PS50994"/>
    </source>
</evidence>
<dbReference type="InterPro" id="IPR001584">
    <property type="entry name" value="Integrase_cat-core"/>
</dbReference>
<protein>
    <submittedName>
        <fullName evidence="2">Integrase</fullName>
    </submittedName>
</protein>
<dbReference type="PANTHER" id="PTHR46889:SF4">
    <property type="entry name" value="TRANSPOSASE INSO FOR INSERTION SEQUENCE ELEMENT IS911B-RELATED"/>
    <property type="match status" value="1"/>
</dbReference>
<evidence type="ECO:0000313" key="2">
    <source>
        <dbReference type="EMBL" id="ALB23681.1"/>
    </source>
</evidence>
<dbReference type="EMBL" id="CP012508">
    <property type="protein sequence ID" value="ALB23681.1"/>
    <property type="molecule type" value="Genomic_DNA"/>
</dbReference>
<dbReference type="SUPFAM" id="SSF53098">
    <property type="entry name" value="Ribonuclease H-like"/>
    <property type="match status" value="1"/>
</dbReference>
<evidence type="ECO:0000313" key="3">
    <source>
        <dbReference type="Proteomes" id="UP000029558"/>
    </source>
</evidence>
<dbReference type="Proteomes" id="UP000029558">
    <property type="component" value="Chromosome"/>
</dbReference>
<feature type="domain" description="Integrase catalytic" evidence="1">
    <location>
        <begin position="1"/>
        <end position="107"/>
    </location>
</feature>
<dbReference type="GO" id="GO:0003676">
    <property type="term" value="F:nucleic acid binding"/>
    <property type="evidence" value="ECO:0007669"/>
    <property type="project" value="InterPro"/>
</dbReference>